<reference evidence="4" key="1">
    <citation type="submission" date="2021-01" db="EMBL/GenBank/DDBJ databases">
        <authorList>
            <person name="Corre E."/>
            <person name="Pelletier E."/>
            <person name="Niang G."/>
            <person name="Scheremetjew M."/>
            <person name="Finn R."/>
            <person name="Kale V."/>
            <person name="Holt S."/>
            <person name="Cochrane G."/>
            <person name="Meng A."/>
            <person name="Brown T."/>
            <person name="Cohen L."/>
        </authorList>
    </citation>
    <scope>NUCLEOTIDE SEQUENCE</scope>
    <source>
        <strain evidence="4">CCMP644</strain>
    </source>
</reference>
<dbReference type="CDD" id="cd08774">
    <property type="entry name" value="14-3-3"/>
    <property type="match status" value="1"/>
</dbReference>
<sequence>MAGGSVRLREAGSHEELARKGGSRGLGKSVRGLLATAWLLSLASSVSAAPGLVAGLRVAGGAPQGGKGLVPKGGLAVHLRGGDGSGAGDSEGLFKQPVREANVQMAKFAEQAERFEEMMEATRTVAEMGVELTVEERSLLSVAYKNVVGAKRSSWKTLSALDARQTEPPAKELTQKYLRKVEGELSSVCEEIIALLDRYLIPKAAEAEPKVFYLKMHGDYWRYLAEVSGSDAKAAAAERALAAYKAAQELAVEHLSTTHPIRLGLALNFSVFYYEILGLPGDACALARQAFDDSCKDLDNLNEESYKDATLIMQLLRDNLTLWTADSSLAYGNSHPGNA</sequence>
<protein>
    <recommendedName>
        <fullName evidence="3">14-3-3 domain-containing protein</fullName>
    </recommendedName>
</protein>
<name>A0A7S1H237_HEMAN</name>
<evidence type="ECO:0000259" key="3">
    <source>
        <dbReference type="SMART" id="SM00101"/>
    </source>
</evidence>
<organism evidence="4">
    <name type="scientific">Hemiselmis andersenii</name>
    <name type="common">Cryptophyte alga</name>
    <dbReference type="NCBI Taxonomy" id="464988"/>
    <lineage>
        <taxon>Eukaryota</taxon>
        <taxon>Cryptophyceae</taxon>
        <taxon>Cryptomonadales</taxon>
        <taxon>Hemiselmidaceae</taxon>
        <taxon>Hemiselmis</taxon>
    </lineage>
</organism>
<evidence type="ECO:0000256" key="2">
    <source>
        <dbReference type="SAM" id="MobiDB-lite"/>
    </source>
</evidence>
<evidence type="ECO:0000313" key="4">
    <source>
        <dbReference type="EMBL" id="CAD8959843.1"/>
    </source>
</evidence>
<dbReference type="SUPFAM" id="SSF48445">
    <property type="entry name" value="14-3-3 protein"/>
    <property type="match status" value="1"/>
</dbReference>
<dbReference type="AlphaFoldDB" id="A0A7S1H237"/>
<dbReference type="Pfam" id="PF00244">
    <property type="entry name" value="14-3-3"/>
    <property type="match status" value="1"/>
</dbReference>
<accession>A0A7S1H237</accession>
<comment type="similarity">
    <text evidence="1">Belongs to the 14-3-3 family.</text>
</comment>
<gene>
    <name evidence="4" type="ORF">HAND00432_LOCUS14175</name>
</gene>
<dbReference type="EMBL" id="HBFX01023315">
    <property type="protein sequence ID" value="CAD8959843.1"/>
    <property type="molecule type" value="Transcribed_RNA"/>
</dbReference>
<feature type="region of interest" description="Disordered" evidence="2">
    <location>
        <begin position="1"/>
        <end position="26"/>
    </location>
</feature>
<dbReference type="Gene3D" id="1.20.190.20">
    <property type="entry name" value="14-3-3 domain"/>
    <property type="match status" value="1"/>
</dbReference>
<feature type="domain" description="14-3-3" evidence="3">
    <location>
        <begin position="99"/>
        <end position="337"/>
    </location>
</feature>
<dbReference type="PRINTS" id="PR00305">
    <property type="entry name" value="1433ZETA"/>
</dbReference>
<evidence type="ECO:0000256" key="1">
    <source>
        <dbReference type="ARBA" id="ARBA00006141"/>
    </source>
</evidence>
<dbReference type="InterPro" id="IPR000308">
    <property type="entry name" value="14-3-3"/>
</dbReference>
<dbReference type="InterPro" id="IPR023410">
    <property type="entry name" value="14-3-3_domain"/>
</dbReference>
<proteinExistence type="inferred from homology"/>
<dbReference type="SMART" id="SM00101">
    <property type="entry name" value="14_3_3"/>
    <property type="match status" value="1"/>
</dbReference>
<feature type="compositionally biased region" description="Basic and acidic residues" evidence="2">
    <location>
        <begin position="7"/>
        <end position="19"/>
    </location>
</feature>
<dbReference type="PANTHER" id="PTHR18860">
    <property type="entry name" value="14-3-3 PROTEIN"/>
    <property type="match status" value="1"/>
</dbReference>
<dbReference type="InterPro" id="IPR036815">
    <property type="entry name" value="14-3-3_dom_sf"/>
</dbReference>